<protein>
    <submittedName>
        <fullName evidence="2">Uncharacterized protein</fullName>
    </submittedName>
</protein>
<keyword evidence="1" id="KW-0732">Signal</keyword>
<reference evidence="3" key="1">
    <citation type="journal article" date="2019" name="Int. J. Syst. Evol. Microbiol.">
        <title>The Global Catalogue of Microorganisms (GCM) 10K type strain sequencing project: providing services to taxonomists for standard genome sequencing and annotation.</title>
        <authorList>
            <consortium name="The Broad Institute Genomics Platform"/>
            <consortium name="The Broad Institute Genome Sequencing Center for Infectious Disease"/>
            <person name="Wu L."/>
            <person name="Ma J."/>
        </authorList>
    </citation>
    <scope>NUCLEOTIDE SEQUENCE [LARGE SCALE GENOMIC DNA]</scope>
    <source>
        <strain evidence="3">KCTC 42211</strain>
    </source>
</reference>
<name>A0ABV7UQM4_9GAMM</name>
<feature type="signal peptide" evidence="1">
    <location>
        <begin position="1"/>
        <end position="26"/>
    </location>
</feature>
<sequence>MPRIRTLSPILVVTLLSASAALPVRAQQTVIQIENVRTEYARVLRAQPVYQTLRATAMVEQCKDGVVVESAESKRGLARVVGAVKDALTPNSEDREAEQAPPADGCEVVPTEREFRRPIAYDVDYVHHGVKYRSRLPYDPGNRVRVRVSITPIVSGSR</sequence>
<evidence type="ECO:0000256" key="1">
    <source>
        <dbReference type="SAM" id="SignalP"/>
    </source>
</evidence>
<gene>
    <name evidence="2" type="ORF">ACFOM9_03855</name>
</gene>
<organism evidence="2 3">
    <name type="scientific">Luteimonas notoginsengisoli</name>
    <dbReference type="NCBI Taxonomy" id="1578200"/>
    <lineage>
        <taxon>Bacteria</taxon>
        <taxon>Pseudomonadati</taxon>
        <taxon>Pseudomonadota</taxon>
        <taxon>Gammaproteobacteria</taxon>
        <taxon>Lysobacterales</taxon>
        <taxon>Lysobacteraceae</taxon>
        <taxon>Luteimonas</taxon>
    </lineage>
</organism>
<accession>A0ABV7UQM4</accession>
<comment type="caution">
    <text evidence="2">The sequence shown here is derived from an EMBL/GenBank/DDBJ whole genome shotgun (WGS) entry which is preliminary data.</text>
</comment>
<keyword evidence="3" id="KW-1185">Reference proteome</keyword>
<feature type="chain" id="PRO_5045297766" evidence="1">
    <location>
        <begin position="27"/>
        <end position="158"/>
    </location>
</feature>
<dbReference type="Proteomes" id="UP001595724">
    <property type="component" value="Unassembled WGS sequence"/>
</dbReference>
<evidence type="ECO:0000313" key="2">
    <source>
        <dbReference type="EMBL" id="MFC3659214.1"/>
    </source>
</evidence>
<dbReference type="EMBL" id="JBHRYF010000001">
    <property type="protein sequence ID" value="MFC3659214.1"/>
    <property type="molecule type" value="Genomic_DNA"/>
</dbReference>
<evidence type="ECO:0000313" key="3">
    <source>
        <dbReference type="Proteomes" id="UP001595724"/>
    </source>
</evidence>
<proteinExistence type="predicted"/>